<dbReference type="EMBL" id="KR997898">
    <property type="protein sequence ID" value="AKT73049.1"/>
    <property type="molecule type" value="Genomic_DNA"/>
</dbReference>
<geneLocation type="plasmid" evidence="1">
    <name>pMA100</name>
</geneLocation>
<protein>
    <submittedName>
        <fullName evidence="1">Type VI secretion protein</fullName>
    </submittedName>
</protein>
<reference evidence="1" key="1">
    <citation type="submission" date="2015-05" db="EMBL/GenBank/DDBJ databases">
        <authorList>
            <person name="Machado G.E."/>
            <person name="Matsumoto C.K."/>
            <person name="Rabello M.S."/>
            <person name="Almeida L.G.P."/>
            <person name="Leao S.C."/>
        </authorList>
    </citation>
    <scope>NUCLEOTIDE SEQUENCE</scope>
    <source>
        <strain evidence="1">88Br</strain>
        <plasmid evidence="1">pMA100</plasmid>
    </source>
</reference>
<evidence type="ECO:0000313" key="1">
    <source>
        <dbReference type="EMBL" id="AKT73049.1"/>
    </source>
</evidence>
<keyword evidence="1" id="KW-0614">Plasmid</keyword>
<organism evidence="1">
    <name type="scientific">Mycobacterium avium subsp. hominissuis</name>
    <dbReference type="NCBI Taxonomy" id="439334"/>
    <lineage>
        <taxon>Bacteria</taxon>
        <taxon>Bacillati</taxon>
        <taxon>Actinomycetota</taxon>
        <taxon>Actinomycetes</taxon>
        <taxon>Mycobacteriales</taxon>
        <taxon>Mycobacteriaceae</taxon>
        <taxon>Mycobacterium</taxon>
        <taxon>Mycobacterium avium complex (MAC)</taxon>
    </lineage>
</organism>
<dbReference type="RefSeq" id="WP_141098995.1">
    <property type="nucleotide sequence ID" value="NZ_JAULCN010000019.1"/>
</dbReference>
<accession>A0A187NDT6</accession>
<sequence>MICSAPYDDPCSRVTSPAQAFECAQALLNATTKRGGDIWAAQAVAPLAAMLYAASPRGNNEGIRWLIRATTTLPHLAPAHTAHSRAARRWGPSWHSAIAHLDQQPLLSSALRRALEMAPRQRDSLLMTMRDALSPWAQRQGGDDCE</sequence>
<name>A0A187NDT6_MYCAV</name>
<gene>
    <name evidence="1" type="ORF">MASH_00060</name>
</gene>
<proteinExistence type="predicted"/>
<dbReference type="AlphaFoldDB" id="A0A187NDT6"/>